<keyword evidence="2" id="KW-1185">Reference proteome</keyword>
<accession>A0A7N0VH97</accession>
<sequence length="109" mass="11863">MMQLGQRSRSPKKVPAEIAEVAAAFLICEAPASLAERIQCSAAIFCLEKSPPDVKNTSACLEPMLHVLEIGGAEFEWRLIDGEEADADISVLTNRKLHPLQVIAIPRVP</sequence>
<dbReference type="Proteomes" id="UP000594263">
    <property type="component" value="Unplaced"/>
</dbReference>
<evidence type="ECO:0000313" key="2">
    <source>
        <dbReference type="Proteomes" id="UP000594263"/>
    </source>
</evidence>
<name>A0A7N0VH97_KALFE</name>
<proteinExistence type="predicted"/>
<evidence type="ECO:0000313" key="1">
    <source>
        <dbReference type="EnsemblPlants" id="Kaladp0756s0001.1.v1.1"/>
    </source>
</evidence>
<dbReference type="AlphaFoldDB" id="A0A7N0VH97"/>
<organism evidence="1 2">
    <name type="scientific">Kalanchoe fedtschenkoi</name>
    <name type="common">Lavender scallops</name>
    <name type="synonym">South American air plant</name>
    <dbReference type="NCBI Taxonomy" id="63787"/>
    <lineage>
        <taxon>Eukaryota</taxon>
        <taxon>Viridiplantae</taxon>
        <taxon>Streptophyta</taxon>
        <taxon>Embryophyta</taxon>
        <taxon>Tracheophyta</taxon>
        <taxon>Spermatophyta</taxon>
        <taxon>Magnoliopsida</taxon>
        <taxon>eudicotyledons</taxon>
        <taxon>Gunneridae</taxon>
        <taxon>Pentapetalae</taxon>
        <taxon>Saxifragales</taxon>
        <taxon>Crassulaceae</taxon>
        <taxon>Kalanchoe</taxon>
    </lineage>
</organism>
<reference evidence="1" key="1">
    <citation type="submission" date="2021-01" db="UniProtKB">
        <authorList>
            <consortium name="EnsemblPlants"/>
        </authorList>
    </citation>
    <scope>IDENTIFICATION</scope>
</reference>
<dbReference type="Gramene" id="Kaladp0756s0001.1.v1.1">
    <property type="protein sequence ID" value="Kaladp0756s0001.1.v1.1"/>
    <property type="gene ID" value="Kaladp0756s0001.v1.1"/>
</dbReference>
<protein>
    <submittedName>
        <fullName evidence="1">Uncharacterized protein</fullName>
    </submittedName>
</protein>
<dbReference type="EnsemblPlants" id="Kaladp0756s0001.1.v1.1">
    <property type="protein sequence ID" value="Kaladp0756s0001.1.v1.1"/>
    <property type="gene ID" value="Kaladp0756s0001.v1.1"/>
</dbReference>